<reference evidence="1 2" key="1">
    <citation type="journal article" date="2018" name="Mol. Biol. Evol.">
        <title>Broad Genomic Sampling Reveals a Smut Pathogenic Ancestry of the Fungal Clade Ustilaginomycotina.</title>
        <authorList>
            <person name="Kijpornyongpan T."/>
            <person name="Mondo S.J."/>
            <person name="Barry K."/>
            <person name="Sandor L."/>
            <person name="Lee J."/>
            <person name="Lipzen A."/>
            <person name="Pangilinan J."/>
            <person name="LaButti K."/>
            <person name="Hainaut M."/>
            <person name="Henrissat B."/>
            <person name="Grigoriev I.V."/>
            <person name="Spatafora J.W."/>
            <person name="Aime M.C."/>
        </authorList>
    </citation>
    <scope>NUCLEOTIDE SEQUENCE [LARGE SCALE GENOMIC DNA]</scope>
    <source>
        <strain evidence="1 2">MCA 5214</strain>
    </source>
</reference>
<organism evidence="1 2">
    <name type="scientific">Jaminaea rosea</name>
    <dbReference type="NCBI Taxonomy" id="1569628"/>
    <lineage>
        <taxon>Eukaryota</taxon>
        <taxon>Fungi</taxon>
        <taxon>Dikarya</taxon>
        <taxon>Basidiomycota</taxon>
        <taxon>Ustilaginomycotina</taxon>
        <taxon>Exobasidiomycetes</taxon>
        <taxon>Microstromatales</taxon>
        <taxon>Microstromatales incertae sedis</taxon>
        <taxon>Jaminaea</taxon>
    </lineage>
</organism>
<sequence length="125" mass="14031">MASSQNCWPFWAWRRWDALCDAFSSVLSSSSSMRARRLRRRKRRAAMYSALCASRNRLRRSRERNLLSSSAESLGGATAAGAKLLLAGRSSMGGLLGTAFQAWRRLYSRMYDAKPLPSIAFCRAC</sequence>
<dbReference type="EMBL" id="KZ819662">
    <property type="protein sequence ID" value="PWN31037.1"/>
    <property type="molecule type" value="Genomic_DNA"/>
</dbReference>
<name>A0A316V0F8_9BASI</name>
<protein>
    <submittedName>
        <fullName evidence="1">Uncharacterized protein</fullName>
    </submittedName>
</protein>
<dbReference type="Proteomes" id="UP000245884">
    <property type="component" value="Unassembled WGS sequence"/>
</dbReference>
<dbReference type="RefSeq" id="XP_025365649.1">
    <property type="nucleotide sequence ID" value="XM_025509492.1"/>
</dbReference>
<evidence type="ECO:0000313" key="1">
    <source>
        <dbReference type="EMBL" id="PWN31037.1"/>
    </source>
</evidence>
<dbReference type="GeneID" id="37031315"/>
<gene>
    <name evidence="1" type="ORF">BDZ90DRAFT_31911</name>
</gene>
<accession>A0A316V0F8</accession>
<dbReference type="AlphaFoldDB" id="A0A316V0F8"/>
<evidence type="ECO:0000313" key="2">
    <source>
        <dbReference type="Proteomes" id="UP000245884"/>
    </source>
</evidence>
<proteinExistence type="predicted"/>
<keyword evidence="2" id="KW-1185">Reference proteome</keyword>